<dbReference type="InterPro" id="IPR000157">
    <property type="entry name" value="TIR_dom"/>
</dbReference>
<comment type="caution">
    <text evidence="6">The sequence shown here is derived from an EMBL/GenBank/DDBJ whole genome shotgun (WGS) entry which is preliminary data.</text>
</comment>
<dbReference type="OrthoDB" id="2018313at2759"/>
<gene>
    <name evidence="6" type="ORF">PHJA_001300500</name>
</gene>
<organism evidence="6 7">
    <name type="scientific">Phtheirospermum japonicum</name>
    <dbReference type="NCBI Taxonomy" id="374723"/>
    <lineage>
        <taxon>Eukaryota</taxon>
        <taxon>Viridiplantae</taxon>
        <taxon>Streptophyta</taxon>
        <taxon>Embryophyta</taxon>
        <taxon>Tracheophyta</taxon>
        <taxon>Spermatophyta</taxon>
        <taxon>Magnoliopsida</taxon>
        <taxon>eudicotyledons</taxon>
        <taxon>Gunneridae</taxon>
        <taxon>Pentapetalae</taxon>
        <taxon>asterids</taxon>
        <taxon>lamiids</taxon>
        <taxon>Lamiales</taxon>
        <taxon>Orobanchaceae</taxon>
        <taxon>Orobanchaceae incertae sedis</taxon>
        <taxon>Phtheirospermum</taxon>
    </lineage>
</organism>
<dbReference type="GO" id="GO:0006952">
    <property type="term" value="P:defense response"/>
    <property type="evidence" value="ECO:0007669"/>
    <property type="project" value="UniProtKB-KW"/>
</dbReference>
<dbReference type="InterPro" id="IPR035897">
    <property type="entry name" value="Toll_tir_struct_dom_sf"/>
</dbReference>
<dbReference type="InterPro" id="IPR058192">
    <property type="entry name" value="WHD_ROQ1-like"/>
</dbReference>
<dbReference type="EMBL" id="BMAC01000248">
    <property type="protein sequence ID" value="GFP91565.1"/>
    <property type="molecule type" value="Genomic_DNA"/>
</dbReference>
<dbReference type="PANTHER" id="PTHR11017">
    <property type="entry name" value="LEUCINE-RICH REPEAT-CONTAINING PROTEIN"/>
    <property type="match status" value="1"/>
</dbReference>
<proteinExistence type="predicted"/>
<dbReference type="GO" id="GO:0007165">
    <property type="term" value="P:signal transduction"/>
    <property type="evidence" value="ECO:0007669"/>
    <property type="project" value="InterPro"/>
</dbReference>
<sequence>MDDGTDDTSGAAYRYSWDVFLSFRGEDTREGFVASLYDELVRRGVRPFRDDEGMERGDEVSPTLLAAIEDSAAAIAVISENYANSKWCLDELATIFDRRKLMIPVFYDVDPSDVRRQRGSFEADFEEHEREAEAWKVKRWRKAMTRAGNISGLHLRSIREEDSEIIEILVKKVLKELNNTPLGVAKYPVGLDTRLQVYLGKLDVKANDVRIIGFYGMGGIGKTTLAKALFNKLIVHFRKRSFISNVREESHKPKGLESLQGKLFANLNSSNHVKTISDTRKGILSIKEITHNEPVLIVLDDVDSSNQLDVLAGGKDWFHNGSRIIITSRFKENFPKYVTDYEVDKLTDDESVRLFSYNALGREQPTQDFAGITKKIVSLTGGLPLAIEVYGSSLFYKRSKKEWVDSYEKLKKIRPGNLQDILEISFEALHEEERRVFLDLACFFVSIEMKRDDVVDVLKGCGFNAETIISELTGKSLVKVVDENVLWMHDQLRDMGREIVRREDYVDSGQRSRLWDRDEILNVLKNEKGTRKIEGIILDFSKKHNSAFAISDSIKPQQASFGIEYLKNLFYDKYIVQGKESYDETLLLTKAFKPMVNLRLLRINDAKLDGDFKLLPAELKWLQWKGCPLKTLPPEFQAQQDLAVLDLSESQICQLWSQRWWGSHGGKDGFVGSKILKLHNEHGVRLYKFQQQMGKKLLVVNLYACRLLEEIPDLSGLLLEKLILEHCSSLVKIHKSIGDLSKLTHLNLKECTNLVEFPSDVSGLKCLEKLFLSGCKKLRDLPEDMSGLKSLRELLLDRTAITELPKSIFYLKNLEVLNLDYCEALTLLPNSIGSLKSLRKLSLRGSAVQKIPENIGQLKNLEKLNLGHCKSLSLLPQSIGDLKSLTELILDSAAIEELPVSIDLLCNLKCLWMSRCVNLSHLPDSICKLSSLVSLSLRSTPVKEIPVKIGDLSALESLDVSNCQSIQYLPDSIGNLSNLTELALNDLTIQDLPNSLGSLGQLTALKLNNCKNLQRLPASIGKLKNLRYLYTAKSAVTELPVEIGTLSNLIILKMRKDVNSELDCVEKAVVLPDSFSGLLMLENLDFHGCQISGKIPDDLGRLLCLKSLDFSYNSFTSLPSSLRGLSMLKTLLLPHCEELKALPPLPDSLFRLNVANCFELKFMHDVSNLVSLQELELTNCRKVVDIPGLENLKSLRRLYTGGCEACLSSVQKRLSKEALRHISYLCVPGSEIPNWFVQEVTEFSWPKNQELKGVIIGVVVSLNQQAQGKGFRDMVPAIVDIEVKIIRKSKPIFTTTLNLRGVPNTDQRQLYLCRFHDYNNLLLVLEHGDALRLTTREKPYFPGMTLKKHGIHLVFENDDDYDDCDEELQQSVSMRLSNFFTSL</sequence>
<dbReference type="InterPro" id="IPR003591">
    <property type="entry name" value="Leu-rich_rpt_typical-subtyp"/>
</dbReference>
<keyword evidence="2" id="KW-0677">Repeat</keyword>
<keyword evidence="3" id="KW-0611">Plant defense</keyword>
<dbReference type="Proteomes" id="UP000653305">
    <property type="component" value="Unassembled WGS sequence"/>
</dbReference>
<evidence type="ECO:0000313" key="6">
    <source>
        <dbReference type="EMBL" id="GFP91565.1"/>
    </source>
</evidence>
<keyword evidence="4" id="KW-0520">NAD</keyword>
<dbReference type="PROSITE" id="PS50104">
    <property type="entry name" value="TIR"/>
    <property type="match status" value="1"/>
</dbReference>
<dbReference type="PANTHER" id="PTHR11017:SF416">
    <property type="entry name" value="DISEASE RESISTANCE PROTEIN TAO1-LIKE ISOFORM X1"/>
    <property type="match status" value="1"/>
</dbReference>
<dbReference type="SUPFAM" id="SSF52540">
    <property type="entry name" value="P-loop containing nucleoside triphosphate hydrolases"/>
    <property type="match status" value="1"/>
</dbReference>
<dbReference type="Pfam" id="PF23282">
    <property type="entry name" value="WHD_ROQ1"/>
    <property type="match status" value="1"/>
</dbReference>
<keyword evidence="1" id="KW-0433">Leucine-rich repeat</keyword>
<dbReference type="InterPro" id="IPR044974">
    <property type="entry name" value="Disease_R_plants"/>
</dbReference>
<reference evidence="6" key="1">
    <citation type="submission" date="2020-07" db="EMBL/GenBank/DDBJ databases">
        <title>Ethylene signaling mediates host invasion by parasitic plants.</title>
        <authorList>
            <person name="Yoshida S."/>
        </authorList>
    </citation>
    <scope>NUCLEOTIDE SEQUENCE</scope>
    <source>
        <strain evidence="6">Okayama</strain>
    </source>
</reference>
<evidence type="ECO:0000256" key="4">
    <source>
        <dbReference type="ARBA" id="ARBA00023027"/>
    </source>
</evidence>
<dbReference type="InterPro" id="IPR055414">
    <property type="entry name" value="LRR_R13L4/SHOC2-like"/>
</dbReference>
<dbReference type="Gene3D" id="3.40.50.300">
    <property type="entry name" value="P-loop containing nucleotide triphosphate hydrolases"/>
    <property type="match status" value="1"/>
</dbReference>
<evidence type="ECO:0000256" key="1">
    <source>
        <dbReference type="ARBA" id="ARBA00022614"/>
    </source>
</evidence>
<dbReference type="Gene3D" id="3.40.50.10140">
    <property type="entry name" value="Toll/interleukin-1 receptor homology (TIR) domain"/>
    <property type="match status" value="1"/>
</dbReference>
<dbReference type="Gene3D" id="3.80.10.10">
    <property type="entry name" value="Ribonuclease Inhibitor"/>
    <property type="match status" value="4"/>
</dbReference>
<dbReference type="GO" id="GO:0043531">
    <property type="term" value="F:ADP binding"/>
    <property type="evidence" value="ECO:0007669"/>
    <property type="project" value="InterPro"/>
</dbReference>
<dbReference type="Pfam" id="PF00931">
    <property type="entry name" value="NB-ARC"/>
    <property type="match status" value="1"/>
</dbReference>
<evidence type="ECO:0000259" key="5">
    <source>
        <dbReference type="PROSITE" id="PS50104"/>
    </source>
</evidence>
<dbReference type="InterPro" id="IPR027417">
    <property type="entry name" value="P-loop_NTPase"/>
</dbReference>
<dbReference type="InterPro" id="IPR032675">
    <property type="entry name" value="LRR_dom_sf"/>
</dbReference>
<dbReference type="Gene3D" id="1.10.8.430">
    <property type="entry name" value="Helical domain of apoptotic protease-activating factors"/>
    <property type="match status" value="1"/>
</dbReference>
<dbReference type="FunFam" id="3.40.50.10140:FF:000007">
    <property type="entry name" value="Disease resistance protein (TIR-NBS-LRR class)"/>
    <property type="match status" value="1"/>
</dbReference>
<keyword evidence="7" id="KW-1185">Reference proteome</keyword>
<name>A0A830C8I5_9LAMI</name>
<dbReference type="Pfam" id="PF00560">
    <property type="entry name" value="LRR_1"/>
    <property type="match status" value="2"/>
</dbReference>
<evidence type="ECO:0000313" key="7">
    <source>
        <dbReference type="Proteomes" id="UP000653305"/>
    </source>
</evidence>
<feature type="domain" description="TIR" evidence="5">
    <location>
        <begin position="15"/>
        <end position="177"/>
    </location>
</feature>
<dbReference type="InterPro" id="IPR001611">
    <property type="entry name" value="Leu-rich_rpt"/>
</dbReference>
<accession>A0A830C8I5</accession>
<dbReference type="SUPFAM" id="SSF52058">
    <property type="entry name" value="L domain-like"/>
    <property type="match status" value="2"/>
</dbReference>
<dbReference type="Pfam" id="PF23598">
    <property type="entry name" value="LRR_14"/>
    <property type="match status" value="2"/>
</dbReference>
<dbReference type="SUPFAM" id="SSF52200">
    <property type="entry name" value="Toll/Interleukin receptor TIR domain"/>
    <property type="match status" value="1"/>
</dbReference>
<dbReference type="SMART" id="SM00255">
    <property type="entry name" value="TIR"/>
    <property type="match status" value="1"/>
</dbReference>
<evidence type="ECO:0000256" key="3">
    <source>
        <dbReference type="ARBA" id="ARBA00022821"/>
    </source>
</evidence>
<dbReference type="PRINTS" id="PR00364">
    <property type="entry name" value="DISEASERSIST"/>
</dbReference>
<evidence type="ECO:0000256" key="2">
    <source>
        <dbReference type="ARBA" id="ARBA00022737"/>
    </source>
</evidence>
<dbReference type="InterPro" id="IPR002182">
    <property type="entry name" value="NB-ARC"/>
</dbReference>
<protein>
    <submittedName>
        <fullName evidence="6">Tmv resistance protein n</fullName>
    </submittedName>
</protein>
<dbReference type="InterPro" id="IPR042197">
    <property type="entry name" value="Apaf_helical"/>
</dbReference>
<dbReference type="SMART" id="SM00369">
    <property type="entry name" value="LRR_TYP"/>
    <property type="match status" value="7"/>
</dbReference>
<dbReference type="GO" id="GO:0051707">
    <property type="term" value="P:response to other organism"/>
    <property type="evidence" value="ECO:0007669"/>
    <property type="project" value="UniProtKB-ARBA"/>
</dbReference>
<dbReference type="Pfam" id="PF01582">
    <property type="entry name" value="TIR"/>
    <property type="match status" value="1"/>
</dbReference>